<feature type="transmembrane region" description="Helical" evidence="6">
    <location>
        <begin position="212"/>
        <end position="233"/>
    </location>
</feature>
<feature type="transmembrane region" description="Helical" evidence="6">
    <location>
        <begin position="279"/>
        <end position="302"/>
    </location>
</feature>
<feature type="transmembrane region" description="Helical" evidence="6">
    <location>
        <begin position="335"/>
        <end position="354"/>
    </location>
</feature>
<feature type="transmembrane region" description="Helical" evidence="6">
    <location>
        <begin position="109"/>
        <end position="129"/>
    </location>
</feature>
<dbReference type="EMBL" id="JACHIA010000011">
    <property type="protein sequence ID" value="MBB6071855.1"/>
    <property type="molecule type" value="Genomic_DNA"/>
</dbReference>
<evidence type="ECO:0000256" key="2">
    <source>
        <dbReference type="ARBA" id="ARBA00009773"/>
    </source>
</evidence>
<evidence type="ECO:0000256" key="1">
    <source>
        <dbReference type="ARBA" id="ARBA00004141"/>
    </source>
</evidence>
<evidence type="ECO:0000256" key="6">
    <source>
        <dbReference type="SAM" id="Phobius"/>
    </source>
</evidence>
<name>A0A841H173_9BACT</name>
<proteinExistence type="inferred from homology"/>
<dbReference type="PANTHER" id="PTHR21716:SF64">
    <property type="entry name" value="AI-2 TRANSPORT PROTEIN TQSA"/>
    <property type="match status" value="1"/>
</dbReference>
<feature type="transmembrane region" description="Helical" evidence="6">
    <location>
        <begin position="20"/>
        <end position="45"/>
    </location>
</feature>
<dbReference type="GO" id="GO:0055085">
    <property type="term" value="P:transmembrane transport"/>
    <property type="evidence" value="ECO:0007669"/>
    <property type="project" value="TreeGrafter"/>
</dbReference>
<feature type="transmembrane region" description="Helical" evidence="6">
    <location>
        <begin position="79"/>
        <end position="97"/>
    </location>
</feature>
<reference evidence="7 8" key="1">
    <citation type="submission" date="2020-08" db="EMBL/GenBank/DDBJ databases">
        <title>Genomic Encyclopedia of Type Strains, Phase IV (KMG-IV): sequencing the most valuable type-strain genomes for metagenomic binning, comparative biology and taxonomic classification.</title>
        <authorList>
            <person name="Goeker M."/>
        </authorList>
    </citation>
    <scope>NUCLEOTIDE SEQUENCE [LARGE SCALE GENOMIC DNA]</scope>
    <source>
        <strain evidence="7 8">DSM 29007</strain>
    </source>
</reference>
<dbReference type="Proteomes" id="UP000582837">
    <property type="component" value="Unassembled WGS sequence"/>
</dbReference>
<dbReference type="RefSeq" id="WP_170035307.1">
    <property type="nucleotide sequence ID" value="NZ_JABDTL010000001.1"/>
</dbReference>
<feature type="transmembrane region" description="Helical" evidence="6">
    <location>
        <begin position="308"/>
        <end position="328"/>
    </location>
</feature>
<dbReference type="AlphaFoldDB" id="A0A841H173"/>
<accession>A0A841H173</accession>
<feature type="transmembrane region" description="Helical" evidence="6">
    <location>
        <begin position="366"/>
        <end position="399"/>
    </location>
</feature>
<dbReference type="PANTHER" id="PTHR21716">
    <property type="entry name" value="TRANSMEMBRANE PROTEIN"/>
    <property type="match status" value="1"/>
</dbReference>
<evidence type="ECO:0000256" key="3">
    <source>
        <dbReference type="ARBA" id="ARBA00022692"/>
    </source>
</evidence>
<protein>
    <submittedName>
        <fullName evidence="7">Putative PurR-regulated permease PerM</fullName>
    </submittedName>
</protein>
<comment type="subcellular location">
    <subcellularLocation>
        <location evidence="1">Membrane</location>
        <topology evidence="1">Multi-pass membrane protein</topology>
    </subcellularLocation>
</comment>
<comment type="similarity">
    <text evidence="2">Belongs to the autoinducer-2 exporter (AI-2E) (TC 2.A.86) family.</text>
</comment>
<evidence type="ECO:0000256" key="5">
    <source>
        <dbReference type="ARBA" id="ARBA00023136"/>
    </source>
</evidence>
<gene>
    <name evidence="7" type="ORF">HNQ61_003515</name>
</gene>
<keyword evidence="4 6" id="KW-1133">Transmembrane helix</keyword>
<comment type="caution">
    <text evidence="7">The sequence shown here is derived from an EMBL/GenBank/DDBJ whole genome shotgun (WGS) entry which is preliminary data.</text>
</comment>
<dbReference type="Pfam" id="PF01594">
    <property type="entry name" value="AI-2E_transport"/>
    <property type="match status" value="1"/>
</dbReference>
<dbReference type="GO" id="GO:0016020">
    <property type="term" value="C:membrane"/>
    <property type="evidence" value="ECO:0007669"/>
    <property type="project" value="UniProtKB-SubCell"/>
</dbReference>
<organism evidence="7 8">
    <name type="scientific">Longimicrobium terrae</name>
    <dbReference type="NCBI Taxonomy" id="1639882"/>
    <lineage>
        <taxon>Bacteria</taxon>
        <taxon>Pseudomonadati</taxon>
        <taxon>Gemmatimonadota</taxon>
        <taxon>Longimicrobiia</taxon>
        <taxon>Longimicrobiales</taxon>
        <taxon>Longimicrobiaceae</taxon>
        <taxon>Longimicrobium</taxon>
    </lineage>
</organism>
<sequence>MINDKPAEPFNWRTIHSVVVLLVLGFFLYTVQGILNPFILFVLLVFLMSPYSGTRHHLLLVSATAMLTLIWALNTTGFLLAPFVLAVVLAYVQHPLVTRLEKRMSRTWATVLLMLPAVGVLALVIFLGIPAVSAQIGDFIHGAPKLIQTATERLQTWQTQLASRDLPLVDEQSLITRLQSLQPEAVMGWLQQRQAAIGRAAWGGIMGVGRGLSAVLTILGYVFLTPILTFYLLRDWPVMMRRIHDLVPAAHRDRVTGFASEFDTLLSGYMRGQLIESSIVGVLTWLGFVLLGFPYALLLAVIAAVFNVIPYLGLVLTAVPALVIALFLDNPLWAIGKVAIVFLIVQILDGSILGPKIVGDSVGIHPVWVILALSLFGFFFGFVGLLLAIPLAVLVKLMVEHGMTRYRSSKLFRGERPLIALD</sequence>
<evidence type="ECO:0000313" key="7">
    <source>
        <dbReference type="EMBL" id="MBB6071855.1"/>
    </source>
</evidence>
<dbReference type="InterPro" id="IPR002549">
    <property type="entry name" value="AI-2E-like"/>
</dbReference>
<keyword evidence="3 6" id="KW-0812">Transmembrane</keyword>
<evidence type="ECO:0000313" key="8">
    <source>
        <dbReference type="Proteomes" id="UP000582837"/>
    </source>
</evidence>
<keyword evidence="8" id="KW-1185">Reference proteome</keyword>
<evidence type="ECO:0000256" key="4">
    <source>
        <dbReference type="ARBA" id="ARBA00022989"/>
    </source>
</evidence>
<keyword evidence="5 6" id="KW-0472">Membrane</keyword>